<keyword evidence="1" id="KW-0175">Coiled coil</keyword>
<dbReference type="EMBL" id="JACHGR010000001">
    <property type="protein sequence ID" value="MBB6054204.1"/>
    <property type="molecule type" value="Genomic_DNA"/>
</dbReference>
<dbReference type="Gene3D" id="3.30.160.100">
    <property type="entry name" value="Ribosome hibernation promotion factor-like"/>
    <property type="match status" value="1"/>
</dbReference>
<dbReference type="NCBIfam" id="TIGR00741">
    <property type="entry name" value="yfiA"/>
    <property type="match status" value="1"/>
</dbReference>
<accession>A0A841G505</accession>
<comment type="caution">
    <text evidence="2">The sequence shown here is derived from an EMBL/GenBank/DDBJ whole genome shotgun (WGS) entry which is preliminary data.</text>
</comment>
<dbReference type="Proteomes" id="UP000585721">
    <property type="component" value="Unassembled WGS sequence"/>
</dbReference>
<evidence type="ECO:0000256" key="1">
    <source>
        <dbReference type="SAM" id="Coils"/>
    </source>
</evidence>
<name>A0A841G505_9GAMM</name>
<evidence type="ECO:0000313" key="2">
    <source>
        <dbReference type="EMBL" id="MBB6054204.1"/>
    </source>
</evidence>
<sequence>MLIEITSKIIDVTPSIREYVASRFEKLERMQVPMISPHVYVGKEGEHYVIEAKIQIPFGKLFAEAEHEDLFAAINALEQKLERQIIRHIHRPDARRNRNIQRPHSMAAMF</sequence>
<dbReference type="RefSeq" id="WP_188025033.1">
    <property type="nucleotide sequence ID" value="NZ_JACHGR010000001.1"/>
</dbReference>
<dbReference type="Pfam" id="PF02482">
    <property type="entry name" value="Ribosomal_S30AE"/>
    <property type="match status" value="1"/>
</dbReference>
<dbReference type="AlphaFoldDB" id="A0A841G505"/>
<keyword evidence="3" id="KW-1185">Reference proteome</keyword>
<organism evidence="2 3">
    <name type="scientific">Tolumonas osonensis</name>
    <dbReference type="NCBI Taxonomy" id="675874"/>
    <lineage>
        <taxon>Bacteria</taxon>
        <taxon>Pseudomonadati</taxon>
        <taxon>Pseudomonadota</taxon>
        <taxon>Gammaproteobacteria</taxon>
        <taxon>Aeromonadales</taxon>
        <taxon>Aeromonadaceae</taxon>
        <taxon>Tolumonas</taxon>
    </lineage>
</organism>
<dbReference type="InterPro" id="IPR003489">
    <property type="entry name" value="RHF/RaiA"/>
</dbReference>
<protein>
    <submittedName>
        <fullName evidence="2">Ribosome-associated inhibitor A</fullName>
    </submittedName>
</protein>
<dbReference type="CDD" id="cd00552">
    <property type="entry name" value="RaiA"/>
    <property type="match status" value="1"/>
</dbReference>
<evidence type="ECO:0000313" key="3">
    <source>
        <dbReference type="Proteomes" id="UP000585721"/>
    </source>
</evidence>
<proteinExistence type="predicted"/>
<dbReference type="SUPFAM" id="SSF69754">
    <property type="entry name" value="Ribosome binding protein Y (YfiA homologue)"/>
    <property type="match status" value="1"/>
</dbReference>
<gene>
    <name evidence="2" type="ORF">HNR75_000069</name>
</gene>
<reference evidence="2 3" key="1">
    <citation type="submission" date="2020-08" db="EMBL/GenBank/DDBJ databases">
        <title>Genomic Encyclopedia of Type Strains, Phase IV (KMG-IV): sequencing the most valuable type-strain genomes for metagenomic binning, comparative biology and taxonomic classification.</title>
        <authorList>
            <person name="Goeker M."/>
        </authorList>
    </citation>
    <scope>NUCLEOTIDE SEQUENCE [LARGE SCALE GENOMIC DNA]</scope>
    <source>
        <strain evidence="2 3">DSM 22975</strain>
    </source>
</reference>
<feature type="coiled-coil region" evidence="1">
    <location>
        <begin position="60"/>
        <end position="87"/>
    </location>
</feature>
<dbReference type="InterPro" id="IPR036567">
    <property type="entry name" value="RHF-like"/>
</dbReference>